<dbReference type="PANTHER" id="PTHR13353:SF5">
    <property type="entry name" value="TRANSMEMBRANE PROTEIN 19"/>
    <property type="match status" value="1"/>
</dbReference>
<keyword evidence="4 6" id="KW-1133">Transmembrane helix</keyword>
<reference evidence="7" key="1">
    <citation type="submission" date="2020-12" db="EMBL/GenBank/DDBJ databases">
        <title>Bacterial novel species Mucilaginibacter sp. SD-g isolated from soil.</title>
        <authorList>
            <person name="Jung H.-Y."/>
        </authorList>
    </citation>
    <scope>NUCLEOTIDE SEQUENCE</scope>
    <source>
        <strain evidence="7">SD-g</strain>
    </source>
</reference>
<evidence type="ECO:0000256" key="6">
    <source>
        <dbReference type="SAM" id="Phobius"/>
    </source>
</evidence>
<sequence>MMAVWGSYKTGKLTLAGSLCGALIALSIYAGAGFTGITMLAAFFIMATFATSWKKQQKNNIYHPQKRNAAQVLANGSVAAFCGIMMILLPGNAALFAILMASTLASATSDTLSSELGIVYGVRFYNIITLKKDERGRDGVISMEGMLIGIGSAIIIALIYGAGFGFNSDIFIIVIAGTAGNIADSVLGATLERGGYLQNNMVNFLNTAIAALIGWLLIII</sequence>
<evidence type="ECO:0000256" key="2">
    <source>
        <dbReference type="ARBA" id="ARBA00009012"/>
    </source>
</evidence>
<feature type="transmembrane region" description="Helical" evidence="6">
    <location>
        <begin position="140"/>
        <end position="164"/>
    </location>
</feature>
<dbReference type="Pfam" id="PF01940">
    <property type="entry name" value="DUF92"/>
    <property type="match status" value="1"/>
</dbReference>
<gene>
    <name evidence="7" type="ORF">I5M19_17300</name>
</gene>
<evidence type="ECO:0000313" key="7">
    <source>
        <dbReference type="EMBL" id="MBK0381084.1"/>
    </source>
</evidence>
<organism evidence="7 8">
    <name type="scientific">Mucilaginibacter segetis</name>
    <dbReference type="NCBI Taxonomy" id="2793071"/>
    <lineage>
        <taxon>Bacteria</taxon>
        <taxon>Pseudomonadati</taxon>
        <taxon>Bacteroidota</taxon>
        <taxon>Sphingobacteriia</taxon>
        <taxon>Sphingobacteriales</taxon>
        <taxon>Sphingobacteriaceae</taxon>
        <taxon>Mucilaginibacter</taxon>
    </lineage>
</organism>
<feature type="transmembrane region" description="Helical" evidence="6">
    <location>
        <begin position="201"/>
        <end position="219"/>
    </location>
</feature>
<dbReference type="EMBL" id="JAEHFW010000003">
    <property type="protein sequence ID" value="MBK0381084.1"/>
    <property type="molecule type" value="Genomic_DNA"/>
</dbReference>
<feature type="transmembrane region" description="Helical" evidence="6">
    <location>
        <begin position="111"/>
        <end position="128"/>
    </location>
</feature>
<feature type="transmembrane region" description="Helical" evidence="6">
    <location>
        <begin position="73"/>
        <end position="99"/>
    </location>
</feature>
<feature type="transmembrane region" description="Helical" evidence="6">
    <location>
        <begin position="36"/>
        <end position="53"/>
    </location>
</feature>
<dbReference type="InterPro" id="IPR002794">
    <property type="entry name" value="DUF92_TMEM19"/>
</dbReference>
<protein>
    <submittedName>
        <fullName evidence="7">DUF92 domain-containing protein</fullName>
    </submittedName>
</protein>
<keyword evidence="5 6" id="KW-0472">Membrane</keyword>
<comment type="subcellular location">
    <subcellularLocation>
        <location evidence="1">Membrane</location>
        <topology evidence="1">Multi-pass membrane protein</topology>
    </subcellularLocation>
</comment>
<evidence type="ECO:0000256" key="1">
    <source>
        <dbReference type="ARBA" id="ARBA00004141"/>
    </source>
</evidence>
<evidence type="ECO:0000256" key="5">
    <source>
        <dbReference type="ARBA" id="ARBA00023136"/>
    </source>
</evidence>
<dbReference type="PANTHER" id="PTHR13353">
    <property type="entry name" value="TRANSMEMBRANE PROTEIN 19"/>
    <property type="match status" value="1"/>
</dbReference>
<dbReference type="AlphaFoldDB" id="A0A934UP57"/>
<feature type="transmembrane region" description="Helical" evidence="6">
    <location>
        <begin position="12"/>
        <end position="30"/>
    </location>
</feature>
<dbReference type="Proteomes" id="UP000613193">
    <property type="component" value="Unassembled WGS sequence"/>
</dbReference>
<comment type="similarity">
    <text evidence="2">Belongs to the TMEM19 family.</text>
</comment>
<evidence type="ECO:0000256" key="4">
    <source>
        <dbReference type="ARBA" id="ARBA00022989"/>
    </source>
</evidence>
<evidence type="ECO:0000313" key="8">
    <source>
        <dbReference type="Proteomes" id="UP000613193"/>
    </source>
</evidence>
<keyword evidence="3 6" id="KW-0812">Transmembrane</keyword>
<accession>A0A934UP57</accession>
<name>A0A934UP57_9SPHI</name>
<proteinExistence type="inferred from homology"/>
<dbReference type="GO" id="GO:0016020">
    <property type="term" value="C:membrane"/>
    <property type="evidence" value="ECO:0007669"/>
    <property type="project" value="UniProtKB-SubCell"/>
</dbReference>
<feature type="transmembrane region" description="Helical" evidence="6">
    <location>
        <begin position="170"/>
        <end position="189"/>
    </location>
</feature>
<keyword evidence="8" id="KW-1185">Reference proteome</keyword>
<comment type="caution">
    <text evidence="7">The sequence shown here is derived from an EMBL/GenBank/DDBJ whole genome shotgun (WGS) entry which is preliminary data.</text>
</comment>
<evidence type="ECO:0000256" key="3">
    <source>
        <dbReference type="ARBA" id="ARBA00022692"/>
    </source>
</evidence>